<dbReference type="CDD" id="cd22319">
    <property type="entry name" value="DpnI-like"/>
    <property type="match status" value="1"/>
</dbReference>
<accession>A0A0R3NHP8</accession>
<protein>
    <submittedName>
        <fullName evidence="2">Restriction endonuclease</fullName>
    </submittedName>
</protein>
<dbReference type="Gene3D" id="1.10.10.10">
    <property type="entry name" value="Winged helix-like DNA-binding domain superfamily/Winged helix DNA-binding domain"/>
    <property type="match status" value="1"/>
</dbReference>
<dbReference type="InterPro" id="IPR041368">
    <property type="entry name" value="DRP_C"/>
</dbReference>
<keyword evidence="2" id="KW-0255">Endonuclease</keyword>
<keyword evidence="2" id="KW-0540">Nuclease</keyword>
<dbReference type="GO" id="GO:0004519">
    <property type="term" value="F:endonuclease activity"/>
    <property type="evidence" value="ECO:0007669"/>
    <property type="project" value="UniProtKB-KW"/>
</dbReference>
<dbReference type="InterPro" id="IPR036388">
    <property type="entry name" value="WH-like_DNA-bd_sf"/>
</dbReference>
<keyword evidence="3" id="KW-1185">Reference proteome</keyword>
<gene>
    <name evidence="2" type="ORF">CQ13_17290</name>
</gene>
<dbReference type="EMBL" id="LLYA01000035">
    <property type="protein sequence ID" value="KRR29270.1"/>
    <property type="molecule type" value="Genomic_DNA"/>
</dbReference>
<sequence length="255" mass="29065">MKLGFEESQLAYTSGTQKARAWTEAWVSAQAYCPHCGNTKMSQFPNNSPLADFLCGSCSEEFELKNQKGKFGAKVADGAHKTKCERLAASNNPNLLLMNYDAKSFSVVNLLIVPKHFFVREIIEERKPLAATARRAGWIGSNIILSRVPESGKIHIVKDGVVRPKDIVLADWQKTLFLRNESPETRGWLLDVMKCVESLGKRDFTLDEVYAFERHLGDLYPGNQNVRPKIRQQLQYLRDRGFIEFVSRGNYRLRH</sequence>
<dbReference type="Proteomes" id="UP000052023">
    <property type="component" value="Unassembled WGS sequence"/>
</dbReference>
<dbReference type="InterPro" id="IPR043025">
    <property type="entry name" value="DRP_PD-(D/E)XK_dom"/>
</dbReference>
<organism evidence="2 3">
    <name type="scientific">Bradyrhizobium retamae</name>
    <dbReference type="NCBI Taxonomy" id="1300035"/>
    <lineage>
        <taxon>Bacteria</taxon>
        <taxon>Pseudomonadati</taxon>
        <taxon>Pseudomonadota</taxon>
        <taxon>Alphaproteobacteria</taxon>
        <taxon>Hyphomicrobiales</taxon>
        <taxon>Nitrobacteraceae</taxon>
        <taxon>Bradyrhizobium</taxon>
    </lineage>
</organism>
<feature type="domain" description="Dam-replacing protein HTH" evidence="1">
    <location>
        <begin position="184"/>
        <end position="252"/>
    </location>
</feature>
<dbReference type="OrthoDB" id="1664032at2"/>
<comment type="caution">
    <text evidence="2">The sequence shown here is derived from an EMBL/GenBank/DDBJ whole genome shotgun (WGS) entry which is preliminary data.</text>
</comment>
<evidence type="ECO:0000313" key="2">
    <source>
        <dbReference type="EMBL" id="KRR29270.1"/>
    </source>
</evidence>
<dbReference type="InterPro" id="IPR010324">
    <property type="entry name" value="DRP"/>
</dbReference>
<proteinExistence type="predicted"/>
<name>A0A0R3NHP8_9BRAD</name>
<evidence type="ECO:0000259" key="1">
    <source>
        <dbReference type="Pfam" id="PF17726"/>
    </source>
</evidence>
<evidence type="ECO:0000313" key="3">
    <source>
        <dbReference type="Proteomes" id="UP000052023"/>
    </source>
</evidence>
<dbReference type="Gene3D" id="3.40.210.30">
    <property type="entry name" value="Dam replacing family, catalytic PD-(D/E)XK domain"/>
    <property type="match status" value="1"/>
</dbReference>
<dbReference type="Pfam" id="PF17726">
    <property type="entry name" value="DpnI_C"/>
    <property type="match status" value="1"/>
</dbReference>
<dbReference type="Pfam" id="PF06044">
    <property type="entry name" value="DpnI"/>
    <property type="match status" value="1"/>
</dbReference>
<reference evidence="2 3" key="1">
    <citation type="submission" date="2014-03" db="EMBL/GenBank/DDBJ databases">
        <title>Bradyrhizobium valentinum sp. nov., isolated from effective nodules of Lupinus mariae-josephae, a lupine endemic of basic-lime soils in Eastern Spain.</title>
        <authorList>
            <person name="Duran D."/>
            <person name="Rey L."/>
            <person name="Navarro A."/>
            <person name="Busquets A."/>
            <person name="Imperial J."/>
            <person name="Ruiz-Argueso T."/>
        </authorList>
    </citation>
    <scope>NUCLEOTIDE SEQUENCE [LARGE SCALE GENOMIC DNA]</scope>
    <source>
        <strain evidence="2 3">Ro19</strain>
    </source>
</reference>
<keyword evidence="2" id="KW-0378">Hydrolase</keyword>
<dbReference type="AlphaFoldDB" id="A0A0R3NHP8"/>